<dbReference type="InterPro" id="IPR004089">
    <property type="entry name" value="MCPsignal_dom"/>
</dbReference>
<keyword evidence="5" id="KW-0175">Coiled coil</keyword>
<dbReference type="InterPro" id="IPR004090">
    <property type="entry name" value="Chemotax_Me-accpt_rcpt"/>
</dbReference>
<dbReference type="GO" id="GO:0007165">
    <property type="term" value="P:signal transduction"/>
    <property type="evidence" value="ECO:0007669"/>
    <property type="project" value="UniProtKB-KW"/>
</dbReference>
<feature type="domain" description="Methyl-accepting transducer" evidence="8">
    <location>
        <begin position="268"/>
        <end position="504"/>
    </location>
</feature>
<evidence type="ECO:0000256" key="3">
    <source>
        <dbReference type="ARBA" id="ARBA00029447"/>
    </source>
</evidence>
<dbReference type="Pfam" id="PF00672">
    <property type="entry name" value="HAMP"/>
    <property type="match status" value="1"/>
</dbReference>
<keyword evidence="7" id="KW-1133">Transmembrane helix</keyword>
<dbReference type="OrthoDB" id="7054443at2"/>
<comment type="caution">
    <text evidence="10">The sequence shown here is derived from an EMBL/GenBank/DDBJ whole genome shotgun (WGS) entry which is preliminary data.</text>
</comment>
<dbReference type="SUPFAM" id="SSF58104">
    <property type="entry name" value="Methyl-accepting chemotaxis protein (MCP) signaling domain"/>
    <property type="match status" value="1"/>
</dbReference>
<proteinExistence type="inferred from homology"/>
<evidence type="ECO:0000256" key="5">
    <source>
        <dbReference type="SAM" id="Coils"/>
    </source>
</evidence>
<dbReference type="FunFam" id="1.10.287.950:FF:000001">
    <property type="entry name" value="Methyl-accepting chemotaxis sensory transducer"/>
    <property type="match status" value="1"/>
</dbReference>
<keyword evidence="7" id="KW-0812">Transmembrane</keyword>
<keyword evidence="11" id="KW-1185">Reference proteome</keyword>
<organism evidence="10 11">
    <name type="scientific">Natronospirillum operosum</name>
    <dbReference type="NCBI Taxonomy" id="2759953"/>
    <lineage>
        <taxon>Bacteria</taxon>
        <taxon>Pseudomonadati</taxon>
        <taxon>Pseudomonadota</taxon>
        <taxon>Gammaproteobacteria</taxon>
        <taxon>Oceanospirillales</taxon>
        <taxon>Natronospirillaceae</taxon>
        <taxon>Natronospirillum</taxon>
    </lineage>
</organism>
<evidence type="ECO:0000256" key="2">
    <source>
        <dbReference type="ARBA" id="ARBA00023224"/>
    </source>
</evidence>
<reference evidence="10 11" key="1">
    <citation type="submission" date="2019-04" db="EMBL/GenBank/DDBJ databases">
        <title>Natronospirillum operosus gen. nov., sp. nov., a haloalkaliphilic satellite isolated from decaying biomass of laboratory culture of cyanobacterium Geitlerinema sp. and proposal of Natronospirillaceae fam. nov. and Saccharospirillaceae fam. nov.</title>
        <authorList>
            <person name="Kevbrin V."/>
            <person name="Boltyanskaya Y."/>
            <person name="Koziaeva V."/>
            <person name="Grouzdev D.S."/>
            <person name="Park M."/>
            <person name="Cho J."/>
        </authorList>
    </citation>
    <scope>NUCLEOTIDE SEQUENCE [LARGE SCALE GENOMIC DNA]</scope>
    <source>
        <strain evidence="10 11">G-116</strain>
    </source>
</reference>
<feature type="transmembrane region" description="Helical" evidence="7">
    <location>
        <begin position="188"/>
        <end position="210"/>
    </location>
</feature>
<dbReference type="PANTHER" id="PTHR32089">
    <property type="entry name" value="METHYL-ACCEPTING CHEMOTAXIS PROTEIN MCPB"/>
    <property type="match status" value="1"/>
</dbReference>
<dbReference type="Pfam" id="PF12729">
    <property type="entry name" value="4HB_MCP_1"/>
    <property type="match status" value="1"/>
</dbReference>
<feature type="region of interest" description="Disordered" evidence="6">
    <location>
        <begin position="269"/>
        <end position="299"/>
    </location>
</feature>
<evidence type="ECO:0000256" key="7">
    <source>
        <dbReference type="SAM" id="Phobius"/>
    </source>
</evidence>
<name>A0A4Z0WHY2_9GAMM</name>
<dbReference type="Gene3D" id="1.10.287.950">
    <property type="entry name" value="Methyl-accepting chemotaxis protein"/>
    <property type="match status" value="1"/>
</dbReference>
<evidence type="ECO:0000256" key="4">
    <source>
        <dbReference type="PROSITE-ProRule" id="PRU00284"/>
    </source>
</evidence>
<feature type="domain" description="HAMP" evidence="9">
    <location>
        <begin position="211"/>
        <end position="263"/>
    </location>
</feature>
<evidence type="ECO:0000313" key="11">
    <source>
        <dbReference type="Proteomes" id="UP000297475"/>
    </source>
</evidence>
<evidence type="ECO:0000259" key="8">
    <source>
        <dbReference type="PROSITE" id="PS50111"/>
    </source>
</evidence>
<dbReference type="InterPro" id="IPR024478">
    <property type="entry name" value="HlyB_4HB_MCP"/>
</dbReference>
<evidence type="ECO:0000259" key="9">
    <source>
        <dbReference type="PROSITE" id="PS50885"/>
    </source>
</evidence>
<dbReference type="Pfam" id="PF00015">
    <property type="entry name" value="MCPsignal"/>
    <property type="match status" value="1"/>
</dbReference>
<dbReference type="EMBL" id="SRMF01000002">
    <property type="protein sequence ID" value="TGG94220.1"/>
    <property type="molecule type" value="Genomic_DNA"/>
</dbReference>
<sequence length="540" mass="57640">MIMNLSIRHRLMAAFGLILVIVVAWGLLSLSRLAATNEQIVVISQQRVPGLIAVNDVYDRFNRVVVPATAIVYSVTAEERRALQAQIDELTAALDEAKEAYIGTMESDRERELFAEFEALQQEFLEALDEAIGFAANFRAADAIAIWNSTLIPVADEAASTLRELVAYNQEQVQAAETDASAAYQLSFLLTIAVSLAVAGLMFVVGALLIRSISRPLRDAVRVADSIAQGDLSTEITVRGNDELAQLKTSLGAMQASLRDAVSSIQQSTGRLVQSSESMQAVTERSEQNSQRQSDELEQAATAVNELTVAIAEVAQTAADTAGESEQADEQTSQGLSEVSRAVSAIEQLVRDLEATGHDVDELSKQVGNVTSVLDVIRGIAEQTNLLALNAAIEAARAGEAGRGFAVVADEVRALASRTADSTTEIESIIEGVETGTANAVKAMATSNDSASQTLDAGHKASEALQAISRLVSSIRERNTSSASAAEQQAQVAREIDSNLTTLRDLGQQSTEDAQQVSKAGEELVSLAEELESLVARFRY</sequence>
<dbReference type="SMART" id="SM00304">
    <property type="entry name" value="HAMP"/>
    <property type="match status" value="1"/>
</dbReference>
<dbReference type="PROSITE" id="PS50885">
    <property type="entry name" value="HAMP"/>
    <property type="match status" value="1"/>
</dbReference>
<dbReference type="InterPro" id="IPR003660">
    <property type="entry name" value="HAMP_dom"/>
</dbReference>
<comment type="similarity">
    <text evidence="3">Belongs to the methyl-accepting chemotaxis (MCP) protein family.</text>
</comment>
<comment type="subcellular location">
    <subcellularLocation>
        <location evidence="1">Membrane</location>
    </subcellularLocation>
</comment>
<evidence type="ECO:0000256" key="6">
    <source>
        <dbReference type="SAM" id="MobiDB-lite"/>
    </source>
</evidence>
<dbReference type="CDD" id="cd19411">
    <property type="entry name" value="MCP2201-like_sensor"/>
    <property type="match status" value="1"/>
</dbReference>
<dbReference type="RefSeq" id="WP_135482787.1">
    <property type="nucleotide sequence ID" value="NZ_SRMF01000002.1"/>
</dbReference>
<keyword evidence="7" id="KW-0472">Membrane</keyword>
<evidence type="ECO:0000313" key="10">
    <source>
        <dbReference type="EMBL" id="TGG94220.1"/>
    </source>
</evidence>
<dbReference type="SMART" id="SM00283">
    <property type="entry name" value="MA"/>
    <property type="match status" value="1"/>
</dbReference>
<dbReference type="Proteomes" id="UP000297475">
    <property type="component" value="Unassembled WGS sequence"/>
</dbReference>
<keyword evidence="2 4" id="KW-0807">Transducer</keyword>
<dbReference type="GO" id="GO:0016020">
    <property type="term" value="C:membrane"/>
    <property type="evidence" value="ECO:0007669"/>
    <property type="project" value="UniProtKB-SubCell"/>
</dbReference>
<dbReference type="PANTHER" id="PTHR32089:SF120">
    <property type="entry name" value="METHYL-ACCEPTING CHEMOTAXIS PROTEIN TLPQ"/>
    <property type="match status" value="1"/>
</dbReference>
<accession>A0A4Z0WHY2</accession>
<dbReference type="PROSITE" id="PS50111">
    <property type="entry name" value="CHEMOTAXIS_TRANSDUC_2"/>
    <property type="match status" value="1"/>
</dbReference>
<dbReference type="GO" id="GO:0006935">
    <property type="term" value="P:chemotaxis"/>
    <property type="evidence" value="ECO:0007669"/>
    <property type="project" value="InterPro"/>
</dbReference>
<dbReference type="GO" id="GO:0004888">
    <property type="term" value="F:transmembrane signaling receptor activity"/>
    <property type="evidence" value="ECO:0007669"/>
    <property type="project" value="InterPro"/>
</dbReference>
<feature type="coiled-coil region" evidence="5">
    <location>
        <begin position="73"/>
        <end position="100"/>
    </location>
</feature>
<evidence type="ECO:0000256" key="1">
    <source>
        <dbReference type="ARBA" id="ARBA00004370"/>
    </source>
</evidence>
<protein>
    <submittedName>
        <fullName evidence="10">Methyl-accepting chemotaxis protein</fullName>
    </submittedName>
</protein>
<dbReference type="CDD" id="cd06225">
    <property type="entry name" value="HAMP"/>
    <property type="match status" value="1"/>
</dbReference>
<dbReference type="InterPro" id="IPR047347">
    <property type="entry name" value="YvaQ-like_sensor"/>
</dbReference>
<feature type="region of interest" description="Disordered" evidence="6">
    <location>
        <begin position="319"/>
        <end position="338"/>
    </location>
</feature>
<dbReference type="PRINTS" id="PR00260">
    <property type="entry name" value="CHEMTRNSDUCR"/>
</dbReference>
<feature type="compositionally biased region" description="Polar residues" evidence="6">
    <location>
        <begin position="269"/>
        <end position="292"/>
    </location>
</feature>
<dbReference type="AlphaFoldDB" id="A0A4Z0WHY2"/>
<gene>
    <name evidence="10" type="ORF">E4656_08620</name>
</gene>